<dbReference type="InterPro" id="IPR036396">
    <property type="entry name" value="Cyt_P450_sf"/>
</dbReference>
<comment type="similarity">
    <text evidence="3">Belongs to the cytochrome P450 family.</text>
</comment>
<dbReference type="PRINTS" id="PR00463">
    <property type="entry name" value="EP450I"/>
</dbReference>
<dbReference type="GO" id="GO:0020037">
    <property type="term" value="F:heme binding"/>
    <property type="evidence" value="ECO:0007669"/>
    <property type="project" value="InterPro"/>
</dbReference>
<feature type="binding site" description="axial binding residue" evidence="8">
    <location>
        <position position="611"/>
    </location>
    <ligand>
        <name>heme</name>
        <dbReference type="ChEBI" id="CHEBI:30413"/>
    </ligand>
    <ligandPart>
        <name>Fe</name>
        <dbReference type="ChEBI" id="CHEBI:18248"/>
    </ligandPart>
</feature>
<accession>A0AAD4Q3G4</accession>
<evidence type="ECO:0000313" key="11">
    <source>
        <dbReference type="Proteomes" id="UP001201163"/>
    </source>
</evidence>
<dbReference type="GO" id="GO:0004497">
    <property type="term" value="F:monooxygenase activity"/>
    <property type="evidence" value="ECO:0007669"/>
    <property type="project" value="UniProtKB-KW"/>
</dbReference>
<evidence type="ECO:0000256" key="9">
    <source>
        <dbReference type="SAM" id="Phobius"/>
    </source>
</evidence>
<keyword evidence="11" id="KW-1185">Reference proteome</keyword>
<comment type="cofactor">
    <cofactor evidence="1 8">
        <name>heme</name>
        <dbReference type="ChEBI" id="CHEBI:30413"/>
    </cofactor>
</comment>
<evidence type="ECO:0000256" key="3">
    <source>
        <dbReference type="ARBA" id="ARBA00010617"/>
    </source>
</evidence>
<dbReference type="AlphaFoldDB" id="A0AAD4Q3G4"/>
<dbReference type="GO" id="GO:0016705">
    <property type="term" value="F:oxidoreductase activity, acting on paired donors, with incorporation or reduction of molecular oxygen"/>
    <property type="evidence" value="ECO:0007669"/>
    <property type="project" value="InterPro"/>
</dbReference>
<dbReference type="PRINTS" id="PR00385">
    <property type="entry name" value="P450"/>
</dbReference>
<protein>
    <submittedName>
        <fullName evidence="10">High nitrogen upregulated cytochrome P450 monooxygenase 2</fullName>
    </submittedName>
</protein>
<dbReference type="Pfam" id="PF00067">
    <property type="entry name" value="p450"/>
    <property type="match status" value="2"/>
</dbReference>
<dbReference type="PANTHER" id="PTHR24305">
    <property type="entry name" value="CYTOCHROME P450"/>
    <property type="match status" value="1"/>
</dbReference>
<dbReference type="InterPro" id="IPR002401">
    <property type="entry name" value="Cyt_P450_E_grp-I"/>
</dbReference>
<sequence length="668" mass="74011">MWMCPPQRESRGHFEDTAVLAAVRTALFKMTEILAELSRTEPGVALDHEPIAAPETNLDAQMFRFRAPLPRSKGVATFNNTLFGLNKICIPVLALFRRAFAPLTQTLQRKNPSVSGIGVVVLASSFLPHQPRSKPPLVALPVVLPVLLLLPISYHVRWPIASLPLAFVMYGTFLVLFTLAYRLSPLHPPAKYPGPIIAKSSKWWAAYVSGKGDLHRHYKSLHDRYGDVVRVGPNELSIRDPSFIPAVLGQGGLPKGPYWDNRPGSVVSQRDPVKHLHQRKPWNRAFSSAAVKEYEDMAAKRTRQLIGCLEGVVHQSGGNKGVVLDMASWFNYFSLFSFGGGFELMKAGGDNDGLRAPFQPFFRIRAIMGHISYILPLLLATTGRKGFVQRVHAFSRERVVKKDSFYHLSRLQSGEAMPEDERPSLTDIAKDGSLAIVAGADTTSGALTATLYYLLCNPIAYDRLQAEVNAAFPTGEELLDVTKISQIEWLNGCIAGKTNFGSLHSNESLRLQPPIPSGSQRSVNKGAGEKVLGKWYADISANPIVPENSVHFVGSFRRERRSPFVLTPSNGTRDTSTLRRRSCQNDGSVLFTCGGANPAAFLPFSYGPANCAGKNLALMEMRVVLCWVLRRFRFSKAPGFRYEEWEGKIQDWFVARQQPLLASIAIRE</sequence>
<gene>
    <name evidence="10" type="ORF">EDB92DRAFT_1820387</name>
</gene>
<keyword evidence="7 10" id="KW-0503">Monooxygenase</keyword>
<dbReference type="PANTHER" id="PTHR24305:SF187">
    <property type="entry name" value="P450, PUTATIVE (EUROFUNG)-RELATED"/>
    <property type="match status" value="1"/>
</dbReference>
<organism evidence="10 11">
    <name type="scientific">Lactarius akahatsu</name>
    <dbReference type="NCBI Taxonomy" id="416441"/>
    <lineage>
        <taxon>Eukaryota</taxon>
        <taxon>Fungi</taxon>
        <taxon>Dikarya</taxon>
        <taxon>Basidiomycota</taxon>
        <taxon>Agaricomycotina</taxon>
        <taxon>Agaricomycetes</taxon>
        <taxon>Russulales</taxon>
        <taxon>Russulaceae</taxon>
        <taxon>Lactarius</taxon>
    </lineage>
</organism>
<evidence type="ECO:0000256" key="1">
    <source>
        <dbReference type="ARBA" id="ARBA00001971"/>
    </source>
</evidence>
<dbReference type="Proteomes" id="UP001201163">
    <property type="component" value="Unassembled WGS sequence"/>
</dbReference>
<feature type="transmembrane region" description="Helical" evidence="9">
    <location>
        <begin position="160"/>
        <end position="181"/>
    </location>
</feature>
<evidence type="ECO:0000256" key="5">
    <source>
        <dbReference type="ARBA" id="ARBA00023002"/>
    </source>
</evidence>
<evidence type="ECO:0000256" key="8">
    <source>
        <dbReference type="PIRSR" id="PIRSR602401-1"/>
    </source>
</evidence>
<comment type="caution">
    <text evidence="10">The sequence shown here is derived from an EMBL/GenBank/DDBJ whole genome shotgun (WGS) entry which is preliminary data.</text>
</comment>
<keyword evidence="9" id="KW-0472">Membrane</keyword>
<keyword evidence="5" id="KW-0560">Oxidoreductase</keyword>
<dbReference type="Gene3D" id="1.10.630.10">
    <property type="entry name" value="Cytochrome P450"/>
    <property type="match status" value="1"/>
</dbReference>
<evidence type="ECO:0000313" key="10">
    <source>
        <dbReference type="EMBL" id="KAH8981011.1"/>
    </source>
</evidence>
<keyword evidence="6 8" id="KW-0408">Iron</keyword>
<keyword evidence="9" id="KW-1133">Transmembrane helix</keyword>
<dbReference type="GO" id="GO:0005506">
    <property type="term" value="F:iron ion binding"/>
    <property type="evidence" value="ECO:0007669"/>
    <property type="project" value="InterPro"/>
</dbReference>
<dbReference type="InterPro" id="IPR050121">
    <property type="entry name" value="Cytochrome_P450_monoxygenase"/>
</dbReference>
<evidence type="ECO:0000256" key="6">
    <source>
        <dbReference type="ARBA" id="ARBA00023004"/>
    </source>
</evidence>
<dbReference type="SUPFAM" id="SSF48264">
    <property type="entry name" value="Cytochrome P450"/>
    <property type="match status" value="1"/>
</dbReference>
<name>A0AAD4Q3G4_9AGAM</name>
<keyword evidence="8" id="KW-0349">Heme</keyword>
<evidence type="ECO:0000256" key="4">
    <source>
        <dbReference type="ARBA" id="ARBA00022723"/>
    </source>
</evidence>
<reference evidence="10" key="1">
    <citation type="submission" date="2022-01" db="EMBL/GenBank/DDBJ databases">
        <title>Comparative genomics reveals a dynamic genome evolution in the ectomycorrhizal milk-cap (Lactarius) mushrooms.</title>
        <authorList>
            <consortium name="DOE Joint Genome Institute"/>
            <person name="Lebreton A."/>
            <person name="Tang N."/>
            <person name="Kuo A."/>
            <person name="LaButti K."/>
            <person name="Drula E."/>
            <person name="Barry K."/>
            <person name="Clum A."/>
            <person name="Lipzen A."/>
            <person name="Mousain D."/>
            <person name="Ng V."/>
            <person name="Wang R."/>
            <person name="Wang X."/>
            <person name="Dai Y."/>
            <person name="Henrissat B."/>
            <person name="Grigoriev I.V."/>
            <person name="Guerin-Laguette A."/>
            <person name="Yu F."/>
            <person name="Martin F.M."/>
        </authorList>
    </citation>
    <scope>NUCLEOTIDE SEQUENCE</scope>
    <source>
        <strain evidence="10">QP</strain>
    </source>
</reference>
<comment type="pathway">
    <text evidence="2">Secondary metabolite biosynthesis.</text>
</comment>
<dbReference type="EMBL" id="JAKELL010000125">
    <property type="protein sequence ID" value="KAH8981011.1"/>
    <property type="molecule type" value="Genomic_DNA"/>
</dbReference>
<dbReference type="InterPro" id="IPR001128">
    <property type="entry name" value="Cyt_P450"/>
</dbReference>
<evidence type="ECO:0000256" key="2">
    <source>
        <dbReference type="ARBA" id="ARBA00005179"/>
    </source>
</evidence>
<proteinExistence type="inferred from homology"/>
<feature type="transmembrane region" description="Helical" evidence="9">
    <location>
        <begin position="137"/>
        <end position="154"/>
    </location>
</feature>
<evidence type="ECO:0000256" key="7">
    <source>
        <dbReference type="ARBA" id="ARBA00023033"/>
    </source>
</evidence>
<keyword evidence="4 8" id="KW-0479">Metal-binding</keyword>
<keyword evidence="9" id="KW-0812">Transmembrane</keyword>